<sequence>MSYAHRVFDQIPHPNVAIWNAMFRGYANNECHRETIVLFSRMKSLDISPNCFTFPVVIKSCGKIDKLIEGEEVHCVLIKDGFRANPFVGTTLIEMYSGQGVIAASYKVFGEMLERNVVAWTSMINGYILCHDMASAHRLFDLSPERDIVLWNTVISGYIELGNMEAAQKLFNEMPKRDVMAWNTIVEEGSNISSYLFNWDNYLSWLENKISSTIKASLQFNYQSSLSSFSGLREATSVNCEPSFLGKESGAALRGSFAQKAQKARVESSICALDGDGDVYQCSYEQSDLPELPFFASRIELGKK</sequence>
<accession>A0A978VFD4</accession>
<dbReference type="PANTHER" id="PTHR47926:SF371">
    <property type="entry name" value="TETRATRICOPEPTIDE REPEAT-LIKE SUPERFAMILY PROTEIN"/>
    <property type="match status" value="1"/>
</dbReference>
<proteinExistence type="predicted"/>
<dbReference type="InterPro" id="IPR011990">
    <property type="entry name" value="TPR-like_helical_dom_sf"/>
</dbReference>
<name>A0A978VFD4_ZIZJJ</name>
<dbReference type="GO" id="GO:0009451">
    <property type="term" value="P:RNA modification"/>
    <property type="evidence" value="ECO:0007669"/>
    <property type="project" value="InterPro"/>
</dbReference>
<dbReference type="NCBIfam" id="TIGR00756">
    <property type="entry name" value="PPR"/>
    <property type="match status" value="2"/>
</dbReference>
<evidence type="ECO:0000256" key="1">
    <source>
        <dbReference type="ARBA" id="ARBA00022737"/>
    </source>
</evidence>
<feature type="repeat" description="PPR" evidence="2">
    <location>
        <begin position="15"/>
        <end position="49"/>
    </location>
</feature>
<evidence type="ECO:0008006" key="5">
    <source>
        <dbReference type="Google" id="ProtNLM"/>
    </source>
</evidence>
<dbReference type="PANTHER" id="PTHR47926">
    <property type="entry name" value="PENTATRICOPEPTIDE REPEAT-CONTAINING PROTEIN"/>
    <property type="match status" value="1"/>
</dbReference>
<dbReference type="EMBL" id="JAEACU010000005">
    <property type="protein sequence ID" value="KAH7529073.1"/>
    <property type="molecule type" value="Genomic_DNA"/>
</dbReference>
<evidence type="ECO:0000256" key="2">
    <source>
        <dbReference type="PROSITE-ProRule" id="PRU00708"/>
    </source>
</evidence>
<keyword evidence="1" id="KW-0677">Repeat</keyword>
<dbReference type="AlphaFoldDB" id="A0A978VFD4"/>
<dbReference type="Gene3D" id="1.25.40.10">
    <property type="entry name" value="Tetratricopeptide repeat domain"/>
    <property type="match status" value="2"/>
</dbReference>
<feature type="repeat" description="PPR" evidence="2">
    <location>
        <begin position="147"/>
        <end position="181"/>
    </location>
</feature>
<dbReference type="PROSITE" id="PS51375">
    <property type="entry name" value="PPR"/>
    <property type="match status" value="2"/>
</dbReference>
<protein>
    <recommendedName>
        <fullName evidence="5">Pentatricopeptide repeat-containing protein</fullName>
    </recommendedName>
</protein>
<organism evidence="3 4">
    <name type="scientific">Ziziphus jujuba var. spinosa</name>
    <dbReference type="NCBI Taxonomy" id="714518"/>
    <lineage>
        <taxon>Eukaryota</taxon>
        <taxon>Viridiplantae</taxon>
        <taxon>Streptophyta</taxon>
        <taxon>Embryophyta</taxon>
        <taxon>Tracheophyta</taxon>
        <taxon>Spermatophyta</taxon>
        <taxon>Magnoliopsida</taxon>
        <taxon>eudicotyledons</taxon>
        <taxon>Gunneridae</taxon>
        <taxon>Pentapetalae</taxon>
        <taxon>rosids</taxon>
        <taxon>fabids</taxon>
        <taxon>Rosales</taxon>
        <taxon>Rhamnaceae</taxon>
        <taxon>Paliureae</taxon>
        <taxon>Ziziphus</taxon>
    </lineage>
</organism>
<gene>
    <name evidence="3" type="ORF">FEM48_Zijuj05G0145500</name>
</gene>
<comment type="caution">
    <text evidence="3">The sequence shown here is derived from an EMBL/GenBank/DDBJ whole genome shotgun (WGS) entry which is preliminary data.</text>
</comment>
<evidence type="ECO:0000313" key="3">
    <source>
        <dbReference type="EMBL" id="KAH7529073.1"/>
    </source>
</evidence>
<reference evidence="3" key="1">
    <citation type="journal article" date="2021" name="Front. Plant Sci.">
        <title>Chromosome-Scale Genome Assembly for Chinese Sour Jujube and Insights Into Its Genome Evolution and Domestication Signature.</title>
        <authorList>
            <person name="Shen L.-Y."/>
            <person name="Luo H."/>
            <person name="Wang X.-L."/>
            <person name="Wang X.-M."/>
            <person name="Qiu X.-J."/>
            <person name="Liu H."/>
            <person name="Zhou S.-S."/>
            <person name="Jia K.-H."/>
            <person name="Nie S."/>
            <person name="Bao Y.-T."/>
            <person name="Zhang R.-G."/>
            <person name="Yun Q.-Z."/>
            <person name="Chai Y.-H."/>
            <person name="Lu J.-Y."/>
            <person name="Li Y."/>
            <person name="Zhao S.-W."/>
            <person name="Mao J.-F."/>
            <person name="Jia S.-G."/>
            <person name="Mao Y.-M."/>
        </authorList>
    </citation>
    <scope>NUCLEOTIDE SEQUENCE</scope>
    <source>
        <strain evidence="3">AT0</strain>
        <tissue evidence="3">Leaf</tissue>
    </source>
</reference>
<dbReference type="InterPro" id="IPR002885">
    <property type="entry name" value="PPR_rpt"/>
</dbReference>
<dbReference type="Pfam" id="PF13041">
    <property type="entry name" value="PPR_2"/>
    <property type="match status" value="2"/>
</dbReference>
<evidence type="ECO:0000313" key="4">
    <source>
        <dbReference type="Proteomes" id="UP000813462"/>
    </source>
</evidence>
<dbReference type="Proteomes" id="UP000813462">
    <property type="component" value="Unassembled WGS sequence"/>
</dbReference>
<dbReference type="Pfam" id="PF01535">
    <property type="entry name" value="PPR"/>
    <property type="match status" value="1"/>
</dbReference>
<dbReference type="InterPro" id="IPR046960">
    <property type="entry name" value="PPR_At4g14850-like_plant"/>
</dbReference>
<dbReference type="GO" id="GO:0003723">
    <property type="term" value="F:RNA binding"/>
    <property type="evidence" value="ECO:0007669"/>
    <property type="project" value="InterPro"/>
</dbReference>